<dbReference type="PROSITE" id="PS51471">
    <property type="entry name" value="FE2OG_OXY"/>
    <property type="match status" value="1"/>
</dbReference>
<dbReference type="SUPFAM" id="SSF51197">
    <property type="entry name" value="Clavaminate synthase-like"/>
    <property type="match status" value="1"/>
</dbReference>
<dbReference type="EMBL" id="UINC01011996">
    <property type="protein sequence ID" value="SVA52628.1"/>
    <property type="molecule type" value="Genomic_DNA"/>
</dbReference>
<feature type="domain" description="Fe2OG dioxygenase" evidence="1">
    <location>
        <begin position="135"/>
        <end position="247"/>
    </location>
</feature>
<dbReference type="InterPro" id="IPR005123">
    <property type="entry name" value="Oxoglu/Fe-dep_dioxygenase_dom"/>
</dbReference>
<dbReference type="Gene3D" id="2.60.120.620">
    <property type="entry name" value="q2cbj1_9rhob like domain"/>
    <property type="match status" value="1"/>
</dbReference>
<evidence type="ECO:0000313" key="2">
    <source>
        <dbReference type="EMBL" id="SVA52628.1"/>
    </source>
</evidence>
<name>A0A381WKF8_9ZZZZ</name>
<reference evidence="2" key="1">
    <citation type="submission" date="2018-05" db="EMBL/GenBank/DDBJ databases">
        <authorList>
            <person name="Lanie J.A."/>
            <person name="Ng W.-L."/>
            <person name="Kazmierczak K.M."/>
            <person name="Andrzejewski T.M."/>
            <person name="Davidsen T.M."/>
            <person name="Wayne K.J."/>
            <person name="Tettelin H."/>
            <person name="Glass J.I."/>
            <person name="Rusch D."/>
            <person name="Podicherti R."/>
            <person name="Tsui H.-C.T."/>
            <person name="Winkler M.E."/>
        </authorList>
    </citation>
    <scope>NUCLEOTIDE SEQUENCE</scope>
</reference>
<dbReference type="InterPro" id="IPR056470">
    <property type="entry name" value="BesD/HalB-like"/>
</dbReference>
<dbReference type="AlphaFoldDB" id="A0A381WKF8"/>
<organism evidence="2">
    <name type="scientific">marine metagenome</name>
    <dbReference type="NCBI Taxonomy" id="408172"/>
    <lineage>
        <taxon>unclassified sequences</taxon>
        <taxon>metagenomes</taxon>
        <taxon>ecological metagenomes</taxon>
    </lineage>
</organism>
<evidence type="ECO:0000259" key="1">
    <source>
        <dbReference type="PROSITE" id="PS51471"/>
    </source>
</evidence>
<accession>A0A381WKF8</accession>
<sequence>MTPPSLDEVVDLGAHRLHDEAYRSQCRSTLDRDGALLLGGFLRAAVVESLVAEAESLQHLAFYSDQTHTVYLETADATLPADDARSREVVSTKGAVTSDQVPGSSALRTVYDATVFRSFLCEVLGEDELHDYADPLSSINVNYFLEGQELGWHFDNSSFAVTLLLQSPEGGGMFESIDGMRSAERGEQNLHGVAEALDGRLGRQSTVLDQRPGDLALFRGRDALHRVTPVVGDRTRILVVLAYNTEPGLSLSEHARITFFGRLG</sequence>
<proteinExistence type="predicted"/>
<gene>
    <name evidence="2" type="ORF">METZ01_LOCUS105482</name>
</gene>
<protein>
    <recommendedName>
        <fullName evidence="1">Fe2OG dioxygenase domain-containing protein</fullName>
    </recommendedName>
</protein>
<dbReference type="Pfam" id="PF23169">
    <property type="entry name" value="HalD"/>
    <property type="match status" value="1"/>
</dbReference>